<dbReference type="HOGENOM" id="CLU_1814978_0_0_12"/>
<name>I4BAJ4_TURPD</name>
<evidence type="ECO:0000256" key="1">
    <source>
        <dbReference type="SAM" id="SignalP"/>
    </source>
</evidence>
<dbReference type="PROSITE" id="PS51257">
    <property type="entry name" value="PROKAR_LIPOPROTEIN"/>
    <property type="match status" value="1"/>
</dbReference>
<evidence type="ECO:0000313" key="2">
    <source>
        <dbReference type="EMBL" id="AFM14301.1"/>
    </source>
</evidence>
<dbReference type="AlphaFoldDB" id="I4BAJ4"/>
<dbReference type="Proteomes" id="UP000006048">
    <property type="component" value="Chromosome"/>
</dbReference>
<sequence length="142" mass="15246">MKIRYANAFTLALLWLGLSGACTYDSTPPGEDKINDGKPLVMIDATGLGANRRVEVRVTDALGTVTRATAAEKTDGTGRLLYPLYLARGTRNYDLQIIVDVNANSLFNDGGTDLRYSATAATIASDSEIKNLRLSATDFLAL</sequence>
<evidence type="ECO:0000313" key="3">
    <source>
        <dbReference type="Proteomes" id="UP000006048"/>
    </source>
</evidence>
<keyword evidence="3" id="KW-1185">Reference proteome</keyword>
<feature type="chain" id="PRO_5003686878" description="Lipoprotein" evidence="1">
    <location>
        <begin position="22"/>
        <end position="142"/>
    </location>
</feature>
<reference evidence="2 3" key="1">
    <citation type="submission" date="2012-06" db="EMBL/GenBank/DDBJ databases">
        <title>The complete chromosome of genome of Turneriella parva DSM 21527.</title>
        <authorList>
            <consortium name="US DOE Joint Genome Institute (JGI-PGF)"/>
            <person name="Lucas S."/>
            <person name="Han J."/>
            <person name="Lapidus A."/>
            <person name="Bruce D."/>
            <person name="Goodwin L."/>
            <person name="Pitluck S."/>
            <person name="Peters L."/>
            <person name="Kyrpides N."/>
            <person name="Mavromatis K."/>
            <person name="Ivanova N."/>
            <person name="Mikhailova N."/>
            <person name="Chertkov O."/>
            <person name="Detter J.C."/>
            <person name="Tapia R."/>
            <person name="Han C."/>
            <person name="Land M."/>
            <person name="Hauser L."/>
            <person name="Markowitz V."/>
            <person name="Cheng J.-F."/>
            <person name="Hugenholtz P."/>
            <person name="Woyke T."/>
            <person name="Wu D."/>
            <person name="Gronow S."/>
            <person name="Wellnitz S."/>
            <person name="Brambilla E."/>
            <person name="Klenk H.-P."/>
            <person name="Eisen J.A."/>
        </authorList>
    </citation>
    <scope>NUCLEOTIDE SEQUENCE [LARGE SCALE GENOMIC DNA]</scope>
    <source>
        <strain evidence="3">ATCC BAA-1111 / DSM 21527 / NCTC 11395 / H</strain>
    </source>
</reference>
<organism evidence="2 3">
    <name type="scientific">Turneriella parva (strain ATCC BAA-1111 / DSM 21527 / NCTC 11395 / H)</name>
    <name type="common">Leptospira parva</name>
    <dbReference type="NCBI Taxonomy" id="869212"/>
    <lineage>
        <taxon>Bacteria</taxon>
        <taxon>Pseudomonadati</taxon>
        <taxon>Spirochaetota</taxon>
        <taxon>Spirochaetia</taxon>
        <taxon>Leptospirales</taxon>
        <taxon>Leptospiraceae</taxon>
        <taxon>Turneriella</taxon>
    </lineage>
</organism>
<gene>
    <name evidence="2" type="ordered locus">Turpa_3667</name>
</gene>
<dbReference type="RefSeq" id="WP_014804778.1">
    <property type="nucleotide sequence ID" value="NC_018020.1"/>
</dbReference>
<keyword evidence="1" id="KW-0732">Signal</keyword>
<protein>
    <recommendedName>
        <fullName evidence="4">Lipoprotein</fullName>
    </recommendedName>
</protein>
<proteinExistence type="predicted"/>
<accession>I4BAJ4</accession>
<feature type="signal peptide" evidence="1">
    <location>
        <begin position="1"/>
        <end position="21"/>
    </location>
</feature>
<dbReference type="STRING" id="869212.Turpa_3667"/>
<dbReference type="EMBL" id="CP002959">
    <property type="protein sequence ID" value="AFM14301.1"/>
    <property type="molecule type" value="Genomic_DNA"/>
</dbReference>
<dbReference type="KEGG" id="tpx:Turpa_3667"/>
<evidence type="ECO:0008006" key="4">
    <source>
        <dbReference type="Google" id="ProtNLM"/>
    </source>
</evidence>